<dbReference type="EMBL" id="JADQDO010000011">
    <property type="protein sequence ID" value="MBF9235308.1"/>
    <property type="molecule type" value="Genomic_DNA"/>
</dbReference>
<keyword evidence="5" id="KW-0998">Cell outer membrane</keyword>
<evidence type="ECO:0000256" key="6">
    <source>
        <dbReference type="SAM" id="SignalP"/>
    </source>
</evidence>
<dbReference type="PANTHER" id="PTHR38776">
    <property type="entry name" value="MLTA-INTERACTING PROTEIN-RELATED"/>
    <property type="match status" value="1"/>
</dbReference>
<evidence type="ECO:0000256" key="1">
    <source>
        <dbReference type="ARBA" id="ARBA00004442"/>
    </source>
</evidence>
<evidence type="ECO:0000313" key="8">
    <source>
        <dbReference type="Proteomes" id="UP000599312"/>
    </source>
</evidence>
<name>A0A931BV65_9HYPH</name>
<dbReference type="RefSeq" id="WP_196273299.1">
    <property type="nucleotide sequence ID" value="NZ_JADQDO010000011.1"/>
</dbReference>
<accession>A0A931BV65</accession>
<evidence type="ECO:0000256" key="3">
    <source>
        <dbReference type="ARBA" id="ARBA00022729"/>
    </source>
</evidence>
<dbReference type="PANTHER" id="PTHR38776:SF1">
    <property type="entry name" value="MLTA-INTERACTING PROTEIN-RELATED"/>
    <property type="match status" value="1"/>
</dbReference>
<protein>
    <submittedName>
        <fullName evidence="7">MipA/OmpV family protein</fullName>
    </submittedName>
</protein>
<keyword evidence="8" id="KW-1185">Reference proteome</keyword>
<dbReference type="Pfam" id="PF06629">
    <property type="entry name" value="MipA"/>
    <property type="match status" value="1"/>
</dbReference>
<proteinExistence type="inferred from homology"/>
<keyword evidence="4" id="KW-0472">Membrane</keyword>
<feature type="signal peptide" evidence="6">
    <location>
        <begin position="1"/>
        <end position="22"/>
    </location>
</feature>
<comment type="subcellular location">
    <subcellularLocation>
        <location evidence="1">Cell outer membrane</location>
    </subcellularLocation>
</comment>
<keyword evidence="3 6" id="KW-0732">Signal</keyword>
<reference evidence="7" key="1">
    <citation type="submission" date="2020-11" db="EMBL/GenBank/DDBJ databases">
        <authorList>
            <person name="Kim M.K."/>
        </authorList>
    </citation>
    <scope>NUCLEOTIDE SEQUENCE</scope>
    <source>
        <strain evidence="7">BT350</strain>
    </source>
</reference>
<evidence type="ECO:0000256" key="4">
    <source>
        <dbReference type="ARBA" id="ARBA00023136"/>
    </source>
</evidence>
<sequence length="274" mass="29954">MHSKVRLIICSLAAGVASPAFAADIKTVPAQSTPVNPTGWIITLTGYGEVGPRYPGSDKFSVFGYPSIDYRRVGEPARWSAPDDGIDFAVLDWPNFRAGPVVRFEGGRYYGSERQLFGLRKVNWSIEPGLFAEYWPANWLRARAEVRYGVNGYDGFVGDLEVDLVRREGLYTFSIGPRVSFGDSNFARAYFSVTPFEASLNGLVTPFKAKGGVTSAGVLASASYAWSEQWTTTVYAGYRRLIGDAADSPITRRLGSADQFLVGASLSYSFVFAP</sequence>
<dbReference type="Proteomes" id="UP000599312">
    <property type="component" value="Unassembled WGS sequence"/>
</dbReference>
<organism evidence="7 8">
    <name type="scientific">Microvirga alba</name>
    <dbReference type="NCBI Taxonomy" id="2791025"/>
    <lineage>
        <taxon>Bacteria</taxon>
        <taxon>Pseudomonadati</taxon>
        <taxon>Pseudomonadota</taxon>
        <taxon>Alphaproteobacteria</taxon>
        <taxon>Hyphomicrobiales</taxon>
        <taxon>Methylobacteriaceae</taxon>
        <taxon>Microvirga</taxon>
    </lineage>
</organism>
<dbReference type="AlphaFoldDB" id="A0A931BV65"/>
<evidence type="ECO:0000256" key="5">
    <source>
        <dbReference type="ARBA" id="ARBA00023237"/>
    </source>
</evidence>
<gene>
    <name evidence="7" type="ORF">I2H38_18210</name>
</gene>
<evidence type="ECO:0000256" key="2">
    <source>
        <dbReference type="ARBA" id="ARBA00005722"/>
    </source>
</evidence>
<feature type="chain" id="PRO_5036837794" evidence="6">
    <location>
        <begin position="23"/>
        <end position="274"/>
    </location>
</feature>
<evidence type="ECO:0000313" key="7">
    <source>
        <dbReference type="EMBL" id="MBF9235308.1"/>
    </source>
</evidence>
<comment type="caution">
    <text evidence="7">The sequence shown here is derived from an EMBL/GenBank/DDBJ whole genome shotgun (WGS) entry which is preliminary data.</text>
</comment>
<dbReference type="GO" id="GO:0009279">
    <property type="term" value="C:cell outer membrane"/>
    <property type="evidence" value="ECO:0007669"/>
    <property type="project" value="UniProtKB-SubCell"/>
</dbReference>
<dbReference type="InterPro" id="IPR010583">
    <property type="entry name" value="MipA"/>
</dbReference>
<comment type="similarity">
    <text evidence="2">Belongs to the MipA/OmpV family.</text>
</comment>